<reference evidence="1 2" key="1">
    <citation type="submission" date="2013-11" db="EMBL/GenBank/DDBJ databases">
        <title>Genome sequencing of Stegodyphus mimosarum.</title>
        <authorList>
            <person name="Bechsgaard J."/>
        </authorList>
    </citation>
    <scope>NUCLEOTIDE SEQUENCE [LARGE SCALE GENOMIC DNA]</scope>
</reference>
<dbReference type="Proteomes" id="UP000054359">
    <property type="component" value="Unassembled WGS sequence"/>
</dbReference>
<proteinExistence type="predicted"/>
<dbReference type="EMBL" id="KK118571">
    <property type="protein sequence ID" value="KFM73303.1"/>
    <property type="molecule type" value="Genomic_DNA"/>
</dbReference>
<evidence type="ECO:0000313" key="2">
    <source>
        <dbReference type="Proteomes" id="UP000054359"/>
    </source>
</evidence>
<gene>
    <name evidence="1" type="ORF">X975_15133</name>
</gene>
<keyword evidence="2" id="KW-1185">Reference proteome</keyword>
<sequence>MALTFSLANLSSSFSLARFFAHSLISMSRFACSACCMAFPILLLSNSSLFSFSFSSISLLCFCASNNALALSTFSCNVNLDSASSAISEEDGPSKTLSLLEDEGAGDSEDDGTATLLFFLTALFSNTSSTLSILEEKSAGSKLPVITSIGAPFTPMK</sequence>
<name>A0A087U7G4_STEMI</name>
<organism evidence="1 2">
    <name type="scientific">Stegodyphus mimosarum</name>
    <name type="common">African social velvet spider</name>
    <dbReference type="NCBI Taxonomy" id="407821"/>
    <lineage>
        <taxon>Eukaryota</taxon>
        <taxon>Metazoa</taxon>
        <taxon>Ecdysozoa</taxon>
        <taxon>Arthropoda</taxon>
        <taxon>Chelicerata</taxon>
        <taxon>Arachnida</taxon>
        <taxon>Araneae</taxon>
        <taxon>Araneomorphae</taxon>
        <taxon>Entelegynae</taxon>
        <taxon>Eresoidea</taxon>
        <taxon>Eresidae</taxon>
        <taxon>Stegodyphus</taxon>
    </lineage>
</organism>
<protein>
    <submittedName>
        <fullName evidence="1">Uncharacterized protein</fullName>
    </submittedName>
</protein>
<accession>A0A087U7G4</accession>
<evidence type="ECO:0000313" key="1">
    <source>
        <dbReference type="EMBL" id="KFM73303.1"/>
    </source>
</evidence>
<feature type="non-terminal residue" evidence="1">
    <location>
        <position position="157"/>
    </location>
</feature>
<dbReference type="AlphaFoldDB" id="A0A087U7G4"/>